<dbReference type="CDD" id="cd16442">
    <property type="entry name" value="BPL"/>
    <property type="match status" value="1"/>
</dbReference>
<feature type="domain" description="BPL/LPL catalytic" evidence="2">
    <location>
        <begin position="1"/>
        <end position="172"/>
    </location>
</feature>
<dbReference type="Pfam" id="PF03099">
    <property type="entry name" value="BPL_LplA_LipB"/>
    <property type="match status" value="1"/>
</dbReference>
<evidence type="ECO:0000313" key="4">
    <source>
        <dbReference type="Proteomes" id="UP000886844"/>
    </source>
</evidence>
<organism evidence="3 4">
    <name type="scientific">Candidatus Alistipes intestinigallinarum</name>
    <dbReference type="NCBI Taxonomy" id="2838440"/>
    <lineage>
        <taxon>Bacteria</taxon>
        <taxon>Pseudomonadati</taxon>
        <taxon>Bacteroidota</taxon>
        <taxon>Bacteroidia</taxon>
        <taxon>Bacteroidales</taxon>
        <taxon>Rikenellaceae</taxon>
        <taxon>Alistipes</taxon>
    </lineage>
</organism>
<keyword evidence="1 3" id="KW-0436">Ligase</keyword>
<evidence type="ECO:0000313" key="3">
    <source>
        <dbReference type="EMBL" id="HIY69815.1"/>
    </source>
</evidence>
<dbReference type="SUPFAM" id="SSF55681">
    <property type="entry name" value="Class II aaRS and biotin synthetases"/>
    <property type="match status" value="1"/>
</dbReference>
<accession>A0A9D2CDP6</accession>
<comment type="caution">
    <text evidence="3">The sequence shown here is derived from an EMBL/GenBank/DDBJ whole genome shotgun (WGS) entry which is preliminary data.</text>
</comment>
<dbReference type="AlphaFoldDB" id="A0A9D2CDP6"/>
<dbReference type="InterPro" id="IPR004143">
    <property type="entry name" value="BPL_LPL_catalytic"/>
</dbReference>
<dbReference type="PANTHER" id="PTHR12835">
    <property type="entry name" value="BIOTIN PROTEIN LIGASE"/>
    <property type="match status" value="1"/>
</dbReference>
<reference evidence="3" key="2">
    <citation type="submission" date="2021-04" db="EMBL/GenBank/DDBJ databases">
        <authorList>
            <person name="Gilroy R."/>
        </authorList>
    </citation>
    <scope>NUCLEOTIDE SEQUENCE</scope>
    <source>
        <strain evidence="3">5134</strain>
    </source>
</reference>
<dbReference type="Gene3D" id="3.30.930.10">
    <property type="entry name" value="Bira Bifunctional Protein, Domain 2"/>
    <property type="match status" value="1"/>
</dbReference>
<dbReference type="GO" id="GO:0004077">
    <property type="term" value="F:biotin--[biotin carboxyl-carrier protein] ligase activity"/>
    <property type="evidence" value="ECO:0007669"/>
    <property type="project" value="UniProtKB-EC"/>
</dbReference>
<dbReference type="InterPro" id="IPR004408">
    <property type="entry name" value="Biotin_CoA_COase_ligase"/>
</dbReference>
<sequence length="243" mass="28101">MIYHLDTTTSTNDDARDAKYRHGDIVWAEHQTAGRGQRGHKWLSPEGENLTFTMVVEPRFLPVGEQFLLCEAMSVALTDTFARYGIDTRIKWTNDIYAGDRKLEGVLIEHNYSGQTLSRSLLGIGINVNQTEFDPTLPNPVSMAQLTGRRYDRREVLETFERCMLERYDQLEHGDREALQHDYRNRMYALGEMRPFRYPDGSLTRGAIQGVRPSGELILRHEDGTLRTYLFKEIEFVLPARIE</sequence>
<name>A0A9D2CDP6_9BACT</name>
<dbReference type="PROSITE" id="PS51733">
    <property type="entry name" value="BPL_LPL_CATALYTIC"/>
    <property type="match status" value="1"/>
</dbReference>
<proteinExistence type="predicted"/>
<dbReference type="EC" id="6.3.4.15" evidence="3"/>
<evidence type="ECO:0000256" key="1">
    <source>
        <dbReference type="ARBA" id="ARBA00022598"/>
    </source>
</evidence>
<dbReference type="EMBL" id="DXDA01000080">
    <property type="protein sequence ID" value="HIY69815.1"/>
    <property type="molecule type" value="Genomic_DNA"/>
</dbReference>
<dbReference type="NCBIfam" id="TIGR00121">
    <property type="entry name" value="birA_ligase"/>
    <property type="match status" value="1"/>
</dbReference>
<dbReference type="InterPro" id="IPR045864">
    <property type="entry name" value="aa-tRNA-synth_II/BPL/LPL"/>
</dbReference>
<reference evidence="3" key="1">
    <citation type="journal article" date="2021" name="PeerJ">
        <title>Extensive microbial diversity within the chicken gut microbiome revealed by metagenomics and culture.</title>
        <authorList>
            <person name="Gilroy R."/>
            <person name="Ravi A."/>
            <person name="Getino M."/>
            <person name="Pursley I."/>
            <person name="Horton D.L."/>
            <person name="Alikhan N.F."/>
            <person name="Baker D."/>
            <person name="Gharbi K."/>
            <person name="Hall N."/>
            <person name="Watson M."/>
            <person name="Adriaenssens E.M."/>
            <person name="Foster-Nyarko E."/>
            <person name="Jarju S."/>
            <person name="Secka A."/>
            <person name="Antonio M."/>
            <person name="Oren A."/>
            <person name="Chaudhuri R.R."/>
            <person name="La Ragione R."/>
            <person name="Hildebrand F."/>
            <person name="Pallen M.J."/>
        </authorList>
    </citation>
    <scope>NUCLEOTIDE SEQUENCE</scope>
    <source>
        <strain evidence="3">5134</strain>
    </source>
</reference>
<dbReference type="Proteomes" id="UP000886844">
    <property type="component" value="Unassembled WGS sequence"/>
</dbReference>
<dbReference type="PANTHER" id="PTHR12835:SF5">
    <property type="entry name" value="BIOTIN--PROTEIN LIGASE"/>
    <property type="match status" value="1"/>
</dbReference>
<dbReference type="GO" id="GO:0005737">
    <property type="term" value="C:cytoplasm"/>
    <property type="evidence" value="ECO:0007669"/>
    <property type="project" value="TreeGrafter"/>
</dbReference>
<protein>
    <submittedName>
        <fullName evidence="3">Biotin--[acetyl-CoA-carboxylase] ligase</fullName>
        <ecNumber evidence="3">6.3.4.15</ecNumber>
    </submittedName>
</protein>
<gene>
    <name evidence="3" type="ORF">H9828_10430</name>
</gene>
<evidence type="ECO:0000259" key="2">
    <source>
        <dbReference type="PROSITE" id="PS51733"/>
    </source>
</evidence>